<evidence type="ECO:0000313" key="3">
    <source>
        <dbReference type="Proteomes" id="UP000012317"/>
    </source>
</evidence>
<gene>
    <name evidence="2" type="ORF">pgond44_13671</name>
</gene>
<dbReference type="Gene3D" id="3.40.30.10">
    <property type="entry name" value="Glutaredoxin"/>
    <property type="match status" value="1"/>
</dbReference>
<dbReference type="InterPro" id="IPR050553">
    <property type="entry name" value="Thioredoxin_ResA/DsbE_sf"/>
</dbReference>
<name>N1WS97_9FLAO</name>
<dbReference type="eggNOG" id="COG0526">
    <property type="taxonomic scope" value="Bacteria"/>
</dbReference>
<evidence type="ECO:0000259" key="1">
    <source>
        <dbReference type="PROSITE" id="PS51352"/>
    </source>
</evidence>
<dbReference type="CDD" id="cd02966">
    <property type="entry name" value="TlpA_like_family"/>
    <property type="match status" value="1"/>
</dbReference>
<dbReference type="InterPro" id="IPR013766">
    <property type="entry name" value="Thioredoxin_domain"/>
</dbReference>
<evidence type="ECO:0000313" key="2">
    <source>
        <dbReference type="EMBL" id="EMY80097.1"/>
    </source>
</evidence>
<accession>N1WS97</accession>
<dbReference type="RefSeq" id="WP_003443931.1">
    <property type="nucleotide sequence ID" value="NZ_APLF01000019.1"/>
</dbReference>
<keyword evidence="3" id="KW-1185">Reference proteome</keyword>
<dbReference type="SUPFAM" id="SSF52833">
    <property type="entry name" value="Thioredoxin-like"/>
    <property type="match status" value="1"/>
</dbReference>
<protein>
    <submittedName>
        <fullName evidence="2">Thiol:disulfide interchange protein, TlpA_like family</fullName>
    </submittedName>
</protein>
<feature type="domain" description="Thioredoxin" evidence="1">
    <location>
        <begin position="61"/>
        <end position="205"/>
    </location>
</feature>
<proteinExistence type="predicted"/>
<dbReference type="EMBL" id="APLF01000019">
    <property type="protein sequence ID" value="EMY80097.1"/>
    <property type="molecule type" value="Genomic_DNA"/>
</dbReference>
<dbReference type="InterPro" id="IPR000866">
    <property type="entry name" value="AhpC/TSA"/>
</dbReference>
<comment type="caution">
    <text evidence="2">The sequence shown here is derived from an EMBL/GenBank/DDBJ whole genome shotgun (WGS) entry which is preliminary data.</text>
</comment>
<dbReference type="AlphaFoldDB" id="N1WS97"/>
<dbReference type="GO" id="GO:0016209">
    <property type="term" value="F:antioxidant activity"/>
    <property type="evidence" value="ECO:0007669"/>
    <property type="project" value="InterPro"/>
</dbReference>
<dbReference type="PANTHER" id="PTHR42852:SF13">
    <property type="entry name" value="PROTEIN DIPZ"/>
    <property type="match status" value="1"/>
</dbReference>
<dbReference type="STRING" id="1189619.pgond44_13671"/>
<dbReference type="InterPro" id="IPR036249">
    <property type="entry name" value="Thioredoxin-like_sf"/>
</dbReference>
<organism evidence="2 3">
    <name type="scientific">Psychroflexus gondwanensis ACAM 44</name>
    <dbReference type="NCBI Taxonomy" id="1189619"/>
    <lineage>
        <taxon>Bacteria</taxon>
        <taxon>Pseudomonadati</taxon>
        <taxon>Bacteroidota</taxon>
        <taxon>Flavobacteriia</taxon>
        <taxon>Flavobacteriales</taxon>
        <taxon>Flavobacteriaceae</taxon>
        <taxon>Psychroflexus</taxon>
    </lineage>
</organism>
<reference evidence="2 3" key="1">
    <citation type="journal article" date="2014" name="Genome Biol. Evol.">
        <title>Extensive gene acquisition in the extremely psychrophilic bacterial species Psychroflexus torquis and the link to sea-ice ecosystem specialism.</title>
        <authorList>
            <person name="Feng S."/>
            <person name="Powell S.M."/>
            <person name="Wilson R."/>
            <person name="Bowman J.P."/>
        </authorList>
    </citation>
    <scope>NUCLEOTIDE SEQUENCE [LARGE SCALE GENOMIC DNA]</scope>
    <source>
        <strain evidence="2 3">ACAM 44</strain>
    </source>
</reference>
<dbReference type="Proteomes" id="UP000012317">
    <property type="component" value="Unassembled WGS sequence"/>
</dbReference>
<dbReference type="Pfam" id="PF00578">
    <property type="entry name" value="AhpC-TSA"/>
    <property type="match status" value="1"/>
</dbReference>
<sequence>MKDITYSVKFQNEWQYNEWHFSNEKFNKVNDKVLKLEFDSLAKDYEIEDYKEPNPKEMQPLAIGLKAPKFKGLIFKENDSITLQDYNGKYVILDFWYKDCFPCIKAIASLNELRTKYSAKDLIILGLNPFDNKEKNKEKLNDFIEINKMSYPTIFVDHKVTKEYKVRAYPTFYIIDTKGKIVYSKVGYSEKNEKEIDSLLNKLIK</sequence>
<dbReference type="GO" id="GO:0016491">
    <property type="term" value="F:oxidoreductase activity"/>
    <property type="evidence" value="ECO:0007669"/>
    <property type="project" value="InterPro"/>
</dbReference>
<dbReference type="PROSITE" id="PS51352">
    <property type="entry name" value="THIOREDOXIN_2"/>
    <property type="match status" value="1"/>
</dbReference>
<dbReference type="PANTHER" id="PTHR42852">
    <property type="entry name" value="THIOL:DISULFIDE INTERCHANGE PROTEIN DSBE"/>
    <property type="match status" value="1"/>
</dbReference>